<dbReference type="SUPFAM" id="SSF51395">
    <property type="entry name" value="FMN-linked oxidoreductases"/>
    <property type="match status" value="1"/>
</dbReference>
<reference evidence="12 13" key="5">
    <citation type="journal article" date="2011" name="ISME J.">
        <title>Dual transcriptional profiling of a bacterial/fungal confrontation: Collimonas fungivorans versus Aspergillus niger.</title>
        <authorList>
            <person name="Mela F."/>
            <person name="Fritsche K."/>
            <person name="de Boer W."/>
            <person name="van Veen J.A."/>
            <person name="de Graaff L.H."/>
            <person name="van den Berg M."/>
            <person name="Leveau J.H."/>
        </authorList>
    </citation>
    <scope>NUCLEOTIDE SEQUENCE [LARGE SCALE GENOMIC DNA]</scope>
    <source>
        <strain evidence="12 13">Ter331</strain>
    </source>
</reference>
<evidence type="ECO:0000256" key="1">
    <source>
        <dbReference type="ARBA" id="ARBA00001917"/>
    </source>
</evidence>
<dbReference type="Gene3D" id="3.40.50.720">
    <property type="entry name" value="NAD(P)-binding Rossmann-like Domain"/>
    <property type="match status" value="1"/>
</dbReference>
<evidence type="ECO:0000256" key="8">
    <source>
        <dbReference type="ARBA" id="ARBA00023004"/>
    </source>
</evidence>
<keyword evidence="13" id="KW-1185">Reference proteome</keyword>
<dbReference type="PANTHER" id="PTHR42917:SF2">
    <property type="entry name" value="2,4-DIENOYL-COA REDUCTASE [(2E)-ENOYL-COA-PRODUCING]"/>
    <property type="match status" value="1"/>
</dbReference>
<dbReference type="InterPro" id="IPR001155">
    <property type="entry name" value="OxRdtase_FMN_N"/>
</dbReference>
<evidence type="ECO:0000256" key="9">
    <source>
        <dbReference type="ARBA" id="ARBA00023014"/>
    </source>
</evidence>
<reference evidence="12 13" key="2">
    <citation type="journal article" date="2006" name="J. Microbiol. Methods">
        <title>Genomic flank-sequencing of plasposon insertion sites for rapid identification of functional genes.</title>
        <authorList>
            <person name="Leveau J.H."/>
            <person name="Gerards S."/>
            <person name="Fritsche K."/>
            <person name="Zondag G."/>
            <person name="van Veen J.A."/>
        </authorList>
    </citation>
    <scope>NUCLEOTIDE SEQUENCE [LARGE SCALE GENOMIC DNA]</scope>
    <source>
        <strain evidence="12 13">Ter331</strain>
    </source>
</reference>
<reference evidence="13" key="6">
    <citation type="submission" date="2011-05" db="EMBL/GenBank/DDBJ databases">
        <title>Complete sequence of Collimonas fungivorans Ter331.</title>
        <authorList>
            <person name="Leveau J.H."/>
        </authorList>
    </citation>
    <scope>NUCLEOTIDE SEQUENCE [LARGE SCALE GENOMIC DNA]</scope>
    <source>
        <strain evidence="13">Ter331</strain>
    </source>
</reference>
<keyword evidence="7 12" id="KW-0560">Oxidoreductase</keyword>
<reference evidence="12 13" key="3">
    <citation type="journal article" date="2008" name="FEMS Microbiol. Ecol.">
        <title>Identification and characterization of genes underlying chitinolysis in Collimonas fungivorans Ter331.</title>
        <authorList>
            <person name="Fritsche K."/>
            <person name="de Boer W."/>
            <person name="Gerards S."/>
            <person name="van den Berg M."/>
            <person name="van Veen J.A."/>
            <person name="Leveau J.H."/>
        </authorList>
    </citation>
    <scope>NUCLEOTIDE SEQUENCE [LARGE SCALE GENOMIC DNA]</scope>
    <source>
        <strain evidence="12 13">Ter331</strain>
    </source>
</reference>
<dbReference type="Gene3D" id="3.20.20.70">
    <property type="entry name" value="Aldolase class I"/>
    <property type="match status" value="1"/>
</dbReference>
<evidence type="ECO:0000313" key="13">
    <source>
        <dbReference type="Proteomes" id="UP000008392"/>
    </source>
</evidence>
<dbReference type="eggNOG" id="COG1902">
    <property type="taxonomic scope" value="Bacteria"/>
</dbReference>
<evidence type="ECO:0000256" key="7">
    <source>
        <dbReference type="ARBA" id="ARBA00023002"/>
    </source>
</evidence>
<keyword evidence="6" id="KW-0479">Metal-binding</keyword>
<keyword evidence="9" id="KW-0411">Iron-sulfur</keyword>
<dbReference type="Pfam" id="PF07992">
    <property type="entry name" value="Pyr_redox_2"/>
    <property type="match status" value="1"/>
</dbReference>
<evidence type="ECO:0000256" key="3">
    <source>
        <dbReference type="ARBA" id="ARBA00011048"/>
    </source>
</evidence>
<dbReference type="Pfam" id="PF00724">
    <property type="entry name" value="Oxidored_FMN"/>
    <property type="match status" value="1"/>
</dbReference>
<proteinExistence type="inferred from homology"/>
<dbReference type="HOGENOM" id="CLU_012153_1_1_4"/>
<dbReference type="STRING" id="1005048.CFU_0134"/>
<dbReference type="SUPFAM" id="SSF51971">
    <property type="entry name" value="Nucleotide-binding domain"/>
    <property type="match status" value="1"/>
</dbReference>
<dbReference type="InterPro" id="IPR013785">
    <property type="entry name" value="Aldolase_TIM"/>
</dbReference>
<dbReference type="AlphaFoldDB" id="G0AG81"/>
<dbReference type="InterPro" id="IPR036188">
    <property type="entry name" value="FAD/NAD-bd_sf"/>
</dbReference>
<dbReference type="PRINTS" id="PR00469">
    <property type="entry name" value="PNDRDTASEII"/>
</dbReference>
<dbReference type="GO" id="GO:0051536">
    <property type="term" value="F:iron-sulfur cluster binding"/>
    <property type="evidence" value="ECO:0007669"/>
    <property type="project" value="UniProtKB-KW"/>
</dbReference>
<name>G0AG81_COLFT</name>
<feature type="domain" description="NADH:flavin oxidoreductase/NADH oxidase N-terminal" evidence="10">
    <location>
        <begin position="19"/>
        <end position="344"/>
    </location>
</feature>
<dbReference type="SUPFAM" id="SSF51905">
    <property type="entry name" value="FAD/NAD(P)-binding domain"/>
    <property type="match status" value="1"/>
</dbReference>
<gene>
    <name evidence="12" type="primary">fadH</name>
    <name evidence="12" type="ordered locus">CFU_0134</name>
</gene>
<dbReference type="PANTHER" id="PTHR42917">
    <property type="entry name" value="2,4-DIENOYL-COA REDUCTASE"/>
    <property type="match status" value="1"/>
</dbReference>
<dbReference type="InterPro" id="IPR023753">
    <property type="entry name" value="FAD/NAD-binding_dom"/>
</dbReference>
<evidence type="ECO:0000256" key="5">
    <source>
        <dbReference type="ARBA" id="ARBA00022643"/>
    </source>
</evidence>
<evidence type="ECO:0000256" key="6">
    <source>
        <dbReference type="ARBA" id="ARBA00022723"/>
    </source>
</evidence>
<protein>
    <submittedName>
        <fullName evidence="12">NADH:flavin oxidoreductase/NADH oxidase</fullName>
        <ecNumber evidence="12">1.3.1.34</ecNumber>
    </submittedName>
</protein>
<dbReference type="GO" id="GO:0046872">
    <property type="term" value="F:metal ion binding"/>
    <property type="evidence" value="ECO:0007669"/>
    <property type="project" value="UniProtKB-KW"/>
</dbReference>
<evidence type="ECO:0000256" key="2">
    <source>
        <dbReference type="ARBA" id="ARBA00001966"/>
    </source>
</evidence>
<reference evidence="12 13" key="1">
    <citation type="journal article" date="2004" name="Environ. Microbiol.">
        <title>Phylogeny-function analysis of (meta)genomic libraries: screening for expression of ribosomal RNA genes by large-insert library fluorescent in situ hybridization (LIL-FISH).</title>
        <authorList>
            <person name="Leveau J.H."/>
            <person name="Gerards S."/>
            <person name="de Boer W."/>
            <person name="van Veen J.A."/>
        </authorList>
    </citation>
    <scope>NUCLEOTIDE SEQUENCE [LARGE SCALE GENOMIC DNA]</scope>
    <source>
        <strain evidence="12 13">Ter331</strain>
    </source>
</reference>
<evidence type="ECO:0000313" key="12">
    <source>
        <dbReference type="EMBL" id="AEK59972.1"/>
    </source>
</evidence>
<dbReference type="Gene3D" id="3.50.50.60">
    <property type="entry name" value="FAD/NAD(P)-binding domain"/>
    <property type="match status" value="1"/>
</dbReference>
<dbReference type="FunFam" id="3.20.20.70:FF:000082">
    <property type="entry name" value="NADPH-dependent 2,4-dienoyl-CoA reductase"/>
    <property type="match status" value="1"/>
</dbReference>
<comment type="similarity">
    <text evidence="3">In the N-terminal section; belongs to the NADH:flavin oxidoreductase/NADH oxidase family.</text>
</comment>
<sequence>MQRYRFLEKPMSHPVYPHLLAPLDLGFTTLKNRVVMGSMHTGLEDRFFHYGKLAEYFRARAKGGVGLIVTGGISPSRQGWLLPFGGTMNSVGDIHNHKRLTSAVHEEGGKIVMQILHAGRYGYQPFVVSASAIKSPISPFKPRALSESGIQSTIAAYARCAELAQRADYDGVEIMGSEGYLLNQFLSPRTNRRQDQWGGSIENRMRLALEIVRRMRAAVGERFIIMYRLSLLDLVEGGNTGAEVVAVAQALEQAGVTLINTGVGWHEARIPTIVTSVPRGAFREATARLKRAVKIPVIASNRINTPEVAEQILAEGDADMVSMARPFLADPEFVLKAQQNRADEINTCIGCNQACLDHTFKRQRATCLVNPQACHETELVYRRTVKARRVAVIGAGPAGLSAATVAAERGHQVTLFEAAAQIGGQFNIAMQIPGKEEFSETIRYFHHRLKRTGVALQLNQRVSREQLAALGFDDVIVATGVTPRNLRMPGIDHPMVLSYLDVLQRKAPVGKRVAVIGAGGIGFDLCEFLLHDAHVPLPVPIAEWMDEWGVDPLAVESGGLRPAATVVPVREIHLLQRKQSKVGAGLGKTSGWVHRSVMQRNGVQMLAGVDYQRIDDQGLHVSVGGVDRLLAVDNVVICAGQESLHDLIPAEAIAPGKPGEAVKTMAQQTGLRYHVIGGASFASELDAKRAIREGAELAAAL</sequence>
<evidence type="ECO:0000256" key="4">
    <source>
        <dbReference type="ARBA" id="ARBA00022630"/>
    </source>
</evidence>
<dbReference type="Proteomes" id="UP000008392">
    <property type="component" value="Chromosome"/>
</dbReference>
<dbReference type="EC" id="1.3.1.34" evidence="12"/>
<accession>G0AG81</accession>
<dbReference type="GO" id="GO:0008670">
    <property type="term" value="F:2,4-dienoyl-CoA reductase (NADPH) activity"/>
    <property type="evidence" value="ECO:0007669"/>
    <property type="project" value="UniProtKB-EC"/>
</dbReference>
<evidence type="ECO:0000259" key="11">
    <source>
        <dbReference type="Pfam" id="PF07992"/>
    </source>
</evidence>
<organism evidence="12 13">
    <name type="scientific">Collimonas fungivorans (strain Ter331)</name>
    <dbReference type="NCBI Taxonomy" id="1005048"/>
    <lineage>
        <taxon>Bacteria</taxon>
        <taxon>Pseudomonadati</taxon>
        <taxon>Pseudomonadota</taxon>
        <taxon>Betaproteobacteria</taxon>
        <taxon>Burkholderiales</taxon>
        <taxon>Oxalobacteraceae</taxon>
        <taxon>Collimonas</taxon>
    </lineage>
</organism>
<dbReference type="CDD" id="cd02930">
    <property type="entry name" value="DCR_FMN"/>
    <property type="match status" value="1"/>
</dbReference>
<comment type="cofactor">
    <cofactor evidence="2">
        <name>[4Fe-4S] cluster</name>
        <dbReference type="ChEBI" id="CHEBI:49883"/>
    </cofactor>
</comment>
<dbReference type="PRINTS" id="PR00368">
    <property type="entry name" value="FADPNR"/>
</dbReference>
<dbReference type="GO" id="GO:0010181">
    <property type="term" value="F:FMN binding"/>
    <property type="evidence" value="ECO:0007669"/>
    <property type="project" value="InterPro"/>
</dbReference>
<reference evidence="12 13" key="4">
    <citation type="journal article" date="2010" name="Environ. Microbiol.">
        <title>The bacterial genus Collimonas: mycophagy, weathering and other adaptive solutions to life in oligotrophic soil environments.</title>
        <authorList>
            <person name="Leveau J.H."/>
            <person name="Uroz S."/>
            <person name="de Boer W."/>
        </authorList>
    </citation>
    <scope>NUCLEOTIDE SEQUENCE [LARGE SCALE GENOMIC DNA]</scope>
    <source>
        <strain evidence="12 13">Ter331</strain>
    </source>
</reference>
<keyword evidence="8" id="KW-0408">Iron</keyword>
<dbReference type="KEGG" id="cfu:CFU_0134"/>
<dbReference type="eggNOG" id="COG0446">
    <property type="taxonomic scope" value="Bacteria"/>
</dbReference>
<dbReference type="InterPro" id="IPR051793">
    <property type="entry name" value="NADH:flavin_oxidoreductase"/>
</dbReference>
<comment type="cofactor">
    <cofactor evidence="1">
        <name>FMN</name>
        <dbReference type="ChEBI" id="CHEBI:58210"/>
    </cofactor>
</comment>
<dbReference type="EMBL" id="CP002745">
    <property type="protein sequence ID" value="AEK59972.1"/>
    <property type="molecule type" value="Genomic_DNA"/>
</dbReference>
<keyword evidence="5" id="KW-0288">FMN</keyword>
<evidence type="ECO:0000259" key="10">
    <source>
        <dbReference type="Pfam" id="PF00724"/>
    </source>
</evidence>
<feature type="domain" description="FAD/NAD(P)-binding" evidence="11">
    <location>
        <begin position="389"/>
        <end position="648"/>
    </location>
</feature>
<dbReference type="GO" id="GO:0033543">
    <property type="term" value="P:fatty acid beta-oxidation, unsaturated, even number, reductase/isomerase pathway"/>
    <property type="evidence" value="ECO:0007669"/>
    <property type="project" value="TreeGrafter"/>
</dbReference>
<keyword evidence="4" id="KW-0285">Flavoprotein</keyword>